<comment type="subcellular location">
    <subcellularLocation>
        <location evidence="1">Cell outer membrane</location>
    </subcellularLocation>
</comment>
<comment type="caution">
    <text evidence="7">The sequence shown here is derived from an EMBL/GenBank/DDBJ whole genome shotgun (WGS) entry which is preliminary data.</text>
</comment>
<dbReference type="PANTHER" id="PTHR30026">
    <property type="entry name" value="OUTER MEMBRANE PROTEIN TOLC"/>
    <property type="match status" value="1"/>
</dbReference>
<proteinExistence type="predicted"/>
<protein>
    <recommendedName>
        <fullName evidence="9">Outer membrane efflux protein</fullName>
    </recommendedName>
</protein>
<reference evidence="7 8" key="1">
    <citation type="submission" date="2013-07" db="EMBL/GenBank/DDBJ databases">
        <authorList>
            <person name="Weinstock G."/>
            <person name="Sodergren E."/>
            <person name="Wylie T."/>
            <person name="Fulton L."/>
            <person name="Fulton R."/>
            <person name="Fronick C."/>
            <person name="O'Laughlin M."/>
            <person name="Godfrey J."/>
            <person name="Miner T."/>
            <person name="Herter B."/>
            <person name="Appelbaum E."/>
            <person name="Cordes M."/>
            <person name="Lek S."/>
            <person name="Wollam A."/>
            <person name="Pepin K.H."/>
            <person name="Palsikar V.B."/>
            <person name="Mitreva M."/>
            <person name="Wilson R.K."/>
        </authorList>
    </citation>
    <scope>NUCLEOTIDE SEQUENCE [LARGE SCALE GENOMIC DNA]</scope>
    <source>
        <strain evidence="7 8">ATCC 14940</strain>
    </source>
</reference>
<keyword evidence="4" id="KW-0472">Membrane</keyword>
<feature type="signal peptide" evidence="6">
    <location>
        <begin position="1"/>
        <end position="42"/>
    </location>
</feature>
<dbReference type="AlphaFoldDB" id="A0ABC9TXT0"/>
<evidence type="ECO:0000256" key="1">
    <source>
        <dbReference type="ARBA" id="ARBA00004442"/>
    </source>
</evidence>
<keyword evidence="2" id="KW-1134">Transmembrane beta strand</keyword>
<evidence type="ECO:0000256" key="3">
    <source>
        <dbReference type="ARBA" id="ARBA00022692"/>
    </source>
</evidence>
<dbReference type="SUPFAM" id="SSF56954">
    <property type="entry name" value="Outer membrane efflux proteins (OEP)"/>
    <property type="match status" value="1"/>
</dbReference>
<evidence type="ECO:0000256" key="4">
    <source>
        <dbReference type="ARBA" id="ARBA00023136"/>
    </source>
</evidence>
<dbReference type="PANTHER" id="PTHR30026:SF21">
    <property type="entry name" value="SLR1270 PROTEIN"/>
    <property type="match status" value="1"/>
</dbReference>
<sequence length="402" mass="44543">MVNKNLRKGKPVMQSNKIKTRFCVLAAGTAIISFAVPQAAQAASPPFAYTEEKWDSLRDNKLEYDEIGDLIHEYNSTVLSNQIAYEDYKGKDSDEVARTYYDTADEIYVGIEYPDSDDVNYGTRLAAAQSSELQAEQMIDRGDENVTDGDVVKWGYDKTEKSLVQSAQILMITYWKSQASLDSSRNAKTTAEKSYETTRLQAAAGTAAQSAVLSARDAVMQAEAAITSAESAVASAKENLCLMLGWKYGDEVEIGELPEPEHAMSSSVNLDEDLVKAVENNYDIKILSRQIKNARQGATQRQYEETLKSSEEAVKANVKSAWQSLLLAETQYAQTVKSFELEEKTMQAAERKRAAGTMSLNEYQSRQISYNNAVTEKETAAMTLLEAQQSYRWAVDGLASTV</sequence>
<keyword evidence="6" id="KW-0732">Signal</keyword>
<evidence type="ECO:0000256" key="6">
    <source>
        <dbReference type="SAM" id="SignalP"/>
    </source>
</evidence>
<evidence type="ECO:0008006" key="9">
    <source>
        <dbReference type="Google" id="ProtNLM"/>
    </source>
</evidence>
<keyword evidence="3" id="KW-0812">Transmembrane</keyword>
<accession>A0ABC9TXT0</accession>
<dbReference type="Gene3D" id="1.20.1600.10">
    <property type="entry name" value="Outer membrane efflux proteins (OEP)"/>
    <property type="match status" value="2"/>
</dbReference>
<dbReference type="GO" id="GO:0009279">
    <property type="term" value="C:cell outer membrane"/>
    <property type="evidence" value="ECO:0007669"/>
    <property type="project" value="UniProtKB-SubCell"/>
</dbReference>
<organism evidence="7 8">
    <name type="scientific">[Clostridium] symbiosum ATCC 14940</name>
    <dbReference type="NCBI Taxonomy" id="411472"/>
    <lineage>
        <taxon>Bacteria</taxon>
        <taxon>Bacillati</taxon>
        <taxon>Bacillota</taxon>
        <taxon>Clostridia</taxon>
        <taxon>Lachnospirales</taxon>
        <taxon>Lachnospiraceae</taxon>
        <taxon>Otoolea</taxon>
    </lineage>
</organism>
<evidence type="ECO:0000313" key="7">
    <source>
        <dbReference type="EMBL" id="ERI76829.1"/>
    </source>
</evidence>
<evidence type="ECO:0000256" key="5">
    <source>
        <dbReference type="ARBA" id="ARBA00023237"/>
    </source>
</evidence>
<dbReference type="InterPro" id="IPR051906">
    <property type="entry name" value="TolC-like"/>
</dbReference>
<evidence type="ECO:0000313" key="8">
    <source>
        <dbReference type="Proteomes" id="UP000016491"/>
    </source>
</evidence>
<feature type="chain" id="PRO_5044804515" description="Outer membrane efflux protein" evidence="6">
    <location>
        <begin position="43"/>
        <end position="402"/>
    </location>
</feature>
<dbReference type="Proteomes" id="UP000016491">
    <property type="component" value="Unassembled WGS sequence"/>
</dbReference>
<evidence type="ECO:0000256" key="2">
    <source>
        <dbReference type="ARBA" id="ARBA00022452"/>
    </source>
</evidence>
<name>A0ABC9TXT0_CLOSY</name>
<gene>
    <name evidence="7" type="ORF">CLOSYM_02378</name>
</gene>
<keyword evidence="5" id="KW-0998">Cell outer membrane</keyword>
<dbReference type="EMBL" id="AWSU01000184">
    <property type="protein sequence ID" value="ERI76829.1"/>
    <property type="molecule type" value="Genomic_DNA"/>
</dbReference>